<dbReference type="InterPro" id="IPR002347">
    <property type="entry name" value="SDR_fam"/>
</dbReference>
<evidence type="ECO:0000256" key="3">
    <source>
        <dbReference type="RuleBase" id="RU000363"/>
    </source>
</evidence>
<dbReference type="RefSeq" id="WP_354637991.1">
    <property type="nucleotide sequence ID" value="NZ_CP159872.1"/>
</dbReference>
<dbReference type="InterPro" id="IPR057326">
    <property type="entry name" value="KR_dom"/>
</dbReference>
<dbReference type="InterPro" id="IPR036291">
    <property type="entry name" value="NAD(P)-bd_dom_sf"/>
</dbReference>
<dbReference type="CDD" id="cd05233">
    <property type="entry name" value="SDR_c"/>
    <property type="match status" value="1"/>
</dbReference>
<sequence>MNARPEHLRGATALVTGGSRGLGLLIAEELLTRGCRVMICARDREELVRAEEHLAGVGSGEVAATACDLTRPDAPRLLTDAVRHRFGADVELLVNNAGLIQVGPLRSLTTREFDRALDLMTTAPLRLTLAVLPAMRAAGRGTIVNITSVGGRIPAPHLAPYVAAEFALTGLSAVLRAELAADGISVTTVLPGLMRTGSHRAAQFAGQPEQEYAWFAAAASLPLLSMNAHRAARAVVRAAEHGRPELVLTPAAKLGTRVYGLAPATTTRALTLAARLLPGAGPRPARPVRVARVAAVAERHPVVAVLTRPGARAGRRTNEP</sequence>
<organism evidence="5">
    <name type="scientific">Kitasatospora camelliae</name>
    <dbReference type="NCBI Taxonomy" id="3156397"/>
    <lineage>
        <taxon>Bacteria</taxon>
        <taxon>Bacillati</taxon>
        <taxon>Actinomycetota</taxon>
        <taxon>Actinomycetes</taxon>
        <taxon>Kitasatosporales</taxon>
        <taxon>Streptomycetaceae</taxon>
        <taxon>Kitasatospora</taxon>
    </lineage>
</organism>
<dbReference type="SUPFAM" id="SSF51735">
    <property type="entry name" value="NAD(P)-binding Rossmann-fold domains"/>
    <property type="match status" value="1"/>
</dbReference>
<dbReference type="PANTHER" id="PTHR44196:SF1">
    <property type="entry name" value="DEHYDROGENASE_REDUCTASE SDR FAMILY MEMBER 7B"/>
    <property type="match status" value="1"/>
</dbReference>
<proteinExistence type="inferred from homology"/>
<dbReference type="Pfam" id="PF00106">
    <property type="entry name" value="adh_short"/>
    <property type="match status" value="1"/>
</dbReference>
<evidence type="ECO:0000259" key="4">
    <source>
        <dbReference type="SMART" id="SM00822"/>
    </source>
</evidence>
<dbReference type="PRINTS" id="PR00080">
    <property type="entry name" value="SDRFAMILY"/>
</dbReference>
<protein>
    <submittedName>
        <fullName evidence="5">SDR family oxidoreductase</fullName>
    </submittedName>
</protein>
<dbReference type="GO" id="GO:0016020">
    <property type="term" value="C:membrane"/>
    <property type="evidence" value="ECO:0007669"/>
    <property type="project" value="TreeGrafter"/>
</dbReference>
<dbReference type="SMART" id="SM00822">
    <property type="entry name" value="PKS_KR"/>
    <property type="match status" value="1"/>
</dbReference>
<dbReference type="AlphaFoldDB" id="A0AAU8JQS6"/>
<dbReference type="GO" id="GO:0016491">
    <property type="term" value="F:oxidoreductase activity"/>
    <property type="evidence" value="ECO:0007669"/>
    <property type="project" value="UniProtKB-KW"/>
</dbReference>
<evidence type="ECO:0000313" key="5">
    <source>
        <dbReference type="EMBL" id="XCM78248.1"/>
    </source>
</evidence>
<name>A0AAU8JQS6_9ACTN</name>
<evidence type="ECO:0000256" key="2">
    <source>
        <dbReference type="ARBA" id="ARBA00023002"/>
    </source>
</evidence>
<keyword evidence="2" id="KW-0560">Oxidoreductase</keyword>
<dbReference type="EMBL" id="CP159872">
    <property type="protein sequence ID" value="XCM78248.1"/>
    <property type="molecule type" value="Genomic_DNA"/>
</dbReference>
<evidence type="ECO:0000256" key="1">
    <source>
        <dbReference type="ARBA" id="ARBA00006484"/>
    </source>
</evidence>
<dbReference type="PANTHER" id="PTHR44196">
    <property type="entry name" value="DEHYDROGENASE/REDUCTASE SDR FAMILY MEMBER 7B"/>
    <property type="match status" value="1"/>
</dbReference>
<dbReference type="Gene3D" id="3.40.50.720">
    <property type="entry name" value="NAD(P)-binding Rossmann-like Domain"/>
    <property type="match status" value="1"/>
</dbReference>
<reference evidence="5" key="1">
    <citation type="submission" date="2024-06" db="EMBL/GenBank/DDBJ databases">
        <title>The genome sequences of Kitasatospora sp. strain HUAS MG31.</title>
        <authorList>
            <person name="Mo P."/>
        </authorList>
    </citation>
    <scope>NUCLEOTIDE SEQUENCE</scope>
    <source>
        <strain evidence="5">HUAS MG31</strain>
    </source>
</reference>
<accession>A0AAU8JQS6</accession>
<dbReference type="KEGG" id="kcm:ABWK59_04515"/>
<feature type="domain" description="Ketoreductase" evidence="4">
    <location>
        <begin position="11"/>
        <end position="197"/>
    </location>
</feature>
<dbReference type="PRINTS" id="PR00081">
    <property type="entry name" value="GDHRDH"/>
</dbReference>
<gene>
    <name evidence="5" type="ORF">ABWK59_04515</name>
</gene>
<comment type="similarity">
    <text evidence="1 3">Belongs to the short-chain dehydrogenases/reductases (SDR) family.</text>
</comment>